<accession>A0A815DDD9</accession>
<protein>
    <submittedName>
        <fullName evidence="1">Uncharacterized protein</fullName>
    </submittedName>
</protein>
<dbReference type="AlphaFoldDB" id="A0A815DDD9"/>
<reference evidence="1" key="1">
    <citation type="submission" date="2021-02" db="EMBL/GenBank/DDBJ databases">
        <authorList>
            <person name="Nowell W R."/>
        </authorList>
    </citation>
    <scope>NUCLEOTIDE SEQUENCE</scope>
</reference>
<keyword evidence="4" id="KW-1185">Reference proteome</keyword>
<dbReference type="EMBL" id="CAJNOL010003678">
    <property type="protein sequence ID" value="CAF1570750.1"/>
    <property type="molecule type" value="Genomic_DNA"/>
</dbReference>
<name>A0A815DDD9_9BILA</name>
<comment type="caution">
    <text evidence="1">The sequence shown here is derived from an EMBL/GenBank/DDBJ whole genome shotgun (WGS) entry which is preliminary data.</text>
</comment>
<proteinExistence type="predicted"/>
<evidence type="ECO:0000313" key="2">
    <source>
        <dbReference type="EMBL" id="CAF1570750.1"/>
    </source>
</evidence>
<evidence type="ECO:0000313" key="1">
    <source>
        <dbReference type="EMBL" id="CAF1296329.1"/>
    </source>
</evidence>
<dbReference type="Proteomes" id="UP000663854">
    <property type="component" value="Unassembled WGS sequence"/>
</dbReference>
<gene>
    <name evidence="2" type="ORF">JXQ802_LOCUS45178</name>
    <name evidence="1" type="ORF">PYM288_LOCUS29672</name>
</gene>
<evidence type="ECO:0000313" key="4">
    <source>
        <dbReference type="Proteomes" id="UP000663870"/>
    </source>
</evidence>
<dbReference type="EMBL" id="CAJNOH010002493">
    <property type="protein sequence ID" value="CAF1296329.1"/>
    <property type="molecule type" value="Genomic_DNA"/>
</dbReference>
<dbReference type="Proteomes" id="UP000663870">
    <property type="component" value="Unassembled WGS sequence"/>
</dbReference>
<evidence type="ECO:0000313" key="3">
    <source>
        <dbReference type="Proteomes" id="UP000663854"/>
    </source>
</evidence>
<organism evidence="1 3">
    <name type="scientific">Rotaria sordida</name>
    <dbReference type="NCBI Taxonomy" id="392033"/>
    <lineage>
        <taxon>Eukaryota</taxon>
        <taxon>Metazoa</taxon>
        <taxon>Spiralia</taxon>
        <taxon>Gnathifera</taxon>
        <taxon>Rotifera</taxon>
        <taxon>Eurotatoria</taxon>
        <taxon>Bdelloidea</taxon>
        <taxon>Philodinida</taxon>
        <taxon>Philodinidae</taxon>
        <taxon>Rotaria</taxon>
    </lineage>
</organism>
<sequence>MRKYSYGKQYEQLLETAELIEEDILQPKQFHITRFVSSECRVYETMMRDWSTLYELHEQDSIVNALTGGNLSARSRHNINSQQTGADDNGTLQIEEIKSVDFVCKLVGLIDIYNIIVKASVFVQNVDKYPWEYDDAIRRLKECLNNYARLLEQLDLNTTQEMDSIEEYQQDSPITSHITTTTIDDDVYDNIDIERDEEELISATPSTTYMEQHYQSLFNCIFRERPITRRKGDYDIEDPTSRVREKLIVLCKELIEAIETRFKDTPSIFLLMKNCLDVSSLYEQVVLTGQQKLADYGRSALQELIDFTTLNSKYVKIDATAIQQQYAEWKQRCLLEIEDKDTFDIWTTNGKIITPKVMKTFYTNKKLADGIHDFLYFYSLMILKIRSEAVCESVSSILKGHIHNNRSLQHTSLDEEVMLHWNAPPLHSADLFITSSLNEYFSHTKDRQWLFYKKSEQYQVWKLVSPGSVVLNRLRKVQVGRLPEPDDIE</sequence>